<dbReference type="InterPro" id="IPR006162">
    <property type="entry name" value="Ppantetheine_attach_site"/>
</dbReference>
<comment type="caution">
    <text evidence="5">The sequence shown here is derived from an EMBL/GenBank/DDBJ whole genome shotgun (WGS) entry which is preliminary data.</text>
</comment>
<keyword evidence="1" id="KW-0596">Phosphopantetheine</keyword>
<dbReference type="EMBL" id="JAAGLU010000008">
    <property type="protein sequence ID" value="NEC86397.1"/>
    <property type="molecule type" value="Genomic_DNA"/>
</dbReference>
<dbReference type="SMART" id="SM00823">
    <property type="entry name" value="PKS_PP"/>
    <property type="match status" value="1"/>
</dbReference>
<dbReference type="InterPro" id="IPR009081">
    <property type="entry name" value="PP-bd_ACP"/>
</dbReference>
<dbReference type="PROSITE" id="PS00012">
    <property type="entry name" value="PHOSPHOPANTETHEINE"/>
    <property type="match status" value="1"/>
</dbReference>
<dbReference type="RefSeq" id="WP_164313858.1">
    <property type="nucleotide sequence ID" value="NZ_JAAGLU010000008.1"/>
</dbReference>
<evidence type="ECO:0000313" key="5">
    <source>
        <dbReference type="EMBL" id="NEC86397.1"/>
    </source>
</evidence>
<feature type="compositionally biased region" description="Polar residues" evidence="3">
    <location>
        <begin position="1"/>
        <end position="21"/>
    </location>
</feature>
<evidence type="ECO:0000256" key="2">
    <source>
        <dbReference type="ARBA" id="ARBA00022553"/>
    </source>
</evidence>
<dbReference type="InterPro" id="IPR020806">
    <property type="entry name" value="PKS_PP-bd"/>
</dbReference>
<proteinExistence type="predicted"/>
<dbReference type="SUPFAM" id="SSF47336">
    <property type="entry name" value="ACP-like"/>
    <property type="match status" value="1"/>
</dbReference>
<name>A0A6B3BPW1_9ACTN</name>
<accession>A0A6B3BPW1</accession>
<evidence type="ECO:0000256" key="3">
    <source>
        <dbReference type="SAM" id="MobiDB-lite"/>
    </source>
</evidence>
<gene>
    <name evidence="5" type="ORF">G3I71_11325</name>
</gene>
<dbReference type="PROSITE" id="PS50075">
    <property type="entry name" value="CARRIER"/>
    <property type="match status" value="1"/>
</dbReference>
<dbReference type="GO" id="GO:0031177">
    <property type="term" value="F:phosphopantetheine binding"/>
    <property type="evidence" value="ECO:0007669"/>
    <property type="project" value="InterPro"/>
</dbReference>
<dbReference type="AlphaFoldDB" id="A0A6B3BPW1"/>
<protein>
    <submittedName>
        <fullName evidence="5">Acyl carrier protein</fullName>
    </submittedName>
</protein>
<dbReference type="Gene3D" id="1.10.1200.10">
    <property type="entry name" value="ACP-like"/>
    <property type="match status" value="1"/>
</dbReference>
<feature type="domain" description="Carrier" evidence="4">
    <location>
        <begin position="32"/>
        <end position="107"/>
    </location>
</feature>
<reference evidence="5" key="1">
    <citation type="submission" date="2020-01" db="EMBL/GenBank/DDBJ databases">
        <title>Insect and environment-associated Actinomycetes.</title>
        <authorList>
            <person name="Currrie C."/>
            <person name="Chevrette M."/>
            <person name="Carlson C."/>
            <person name="Stubbendieck R."/>
            <person name="Wendt-Pienkowski E."/>
        </authorList>
    </citation>
    <scope>NUCLEOTIDE SEQUENCE</scope>
    <source>
        <strain evidence="5">SID12501</strain>
    </source>
</reference>
<dbReference type="Pfam" id="PF00550">
    <property type="entry name" value="PP-binding"/>
    <property type="match status" value="1"/>
</dbReference>
<dbReference type="GO" id="GO:0017000">
    <property type="term" value="P:antibiotic biosynthetic process"/>
    <property type="evidence" value="ECO:0007669"/>
    <property type="project" value="UniProtKB-ARBA"/>
</dbReference>
<feature type="region of interest" description="Disordered" evidence="3">
    <location>
        <begin position="1"/>
        <end position="31"/>
    </location>
</feature>
<organism evidence="5">
    <name type="scientific">Streptomyces sp. SID12501</name>
    <dbReference type="NCBI Taxonomy" id="2706042"/>
    <lineage>
        <taxon>Bacteria</taxon>
        <taxon>Bacillati</taxon>
        <taxon>Actinomycetota</taxon>
        <taxon>Actinomycetes</taxon>
        <taxon>Kitasatosporales</taxon>
        <taxon>Streptomycetaceae</taxon>
        <taxon>Streptomyces</taxon>
    </lineage>
</organism>
<dbReference type="InterPro" id="IPR036736">
    <property type="entry name" value="ACP-like_sf"/>
</dbReference>
<sequence>MTAPSTPDTDLQELLAQSRTPESGPDNGPASRAALGYLVALIREGLDLDEQESVPDDLPIGDLGVDSLLALEIGDRVQNDTGVVLTAETLADQPTLTQLAERIAAELPSALPSELPAERV</sequence>
<keyword evidence="2" id="KW-0597">Phosphoprotein</keyword>
<evidence type="ECO:0000256" key="1">
    <source>
        <dbReference type="ARBA" id="ARBA00022450"/>
    </source>
</evidence>
<evidence type="ECO:0000259" key="4">
    <source>
        <dbReference type="PROSITE" id="PS50075"/>
    </source>
</evidence>